<feature type="compositionally biased region" description="Basic residues" evidence="1">
    <location>
        <begin position="90"/>
        <end position="107"/>
    </location>
</feature>
<comment type="caution">
    <text evidence="2">The sequence shown here is derived from an EMBL/GenBank/DDBJ whole genome shotgun (WGS) entry which is preliminary data.</text>
</comment>
<evidence type="ECO:0000313" key="3">
    <source>
        <dbReference type="Proteomes" id="UP001482620"/>
    </source>
</evidence>
<feature type="compositionally biased region" description="Polar residues" evidence="1">
    <location>
        <begin position="53"/>
        <end position="75"/>
    </location>
</feature>
<dbReference type="EMBL" id="JAHRIQ010070894">
    <property type="protein sequence ID" value="MEQ2244300.1"/>
    <property type="molecule type" value="Genomic_DNA"/>
</dbReference>
<evidence type="ECO:0000313" key="2">
    <source>
        <dbReference type="EMBL" id="MEQ2244300.1"/>
    </source>
</evidence>
<sequence>MPGTGLLPQPGKWGNKTHRKPIPRPPIRNTQAKMAGPTTCKLRASIGTCIPYKQTNRDSQGQPDSQSYPQCSNPPTTVPKGKMPAQQAKGRLRKATARTTKRLHFPP</sequence>
<proteinExistence type="predicted"/>
<gene>
    <name evidence="2" type="ORF">ILYODFUR_015638</name>
</gene>
<keyword evidence="3" id="KW-1185">Reference proteome</keyword>
<accession>A0ABV0UGM0</accession>
<evidence type="ECO:0000256" key="1">
    <source>
        <dbReference type="SAM" id="MobiDB-lite"/>
    </source>
</evidence>
<feature type="region of interest" description="Disordered" evidence="1">
    <location>
        <begin position="1"/>
        <end position="36"/>
    </location>
</feature>
<dbReference type="Proteomes" id="UP001482620">
    <property type="component" value="Unassembled WGS sequence"/>
</dbReference>
<protein>
    <submittedName>
        <fullName evidence="2">Uncharacterized protein</fullName>
    </submittedName>
</protein>
<organism evidence="2 3">
    <name type="scientific">Ilyodon furcidens</name>
    <name type="common">goldbreast splitfin</name>
    <dbReference type="NCBI Taxonomy" id="33524"/>
    <lineage>
        <taxon>Eukaryota</taxon>
        <taxon>Metazoa</taxon>
        <taxon>Chordata</taxon>
        <taxon>Craniata</taxon>
        <taxon>Vertebrata</taxon>
        <taxon>Euteleostomi</taxon>
        <taxon>Actinopterygii</taxon>
        <taxon>Neopterygii</taxon>
        <taxon>Teleostei</taxon>
        <taxon>Neoteleostei</taxon>
        <taxon>Acanthomorphata</taxon>
        <taxon>Ovalentaria</taxon>
        <taxon>Atherinomorphae</taxon>
        <taxon>Cyprinodontiformes</taxon>
        <taxon>Goodeidae</taxon>
        <taxon>Ilyodon</taxon>
    </lineage>
</organism>
<name>A0ABV0UGM0_9TELE</name>
<reference evidence="2 3" key="1">
    <citation type="submission" date="2021-06" db="EMBL/GenBank/DDBJ databases">
        <authorList>
            <person name="Palmer J.M."/>
        </authorList>
    </citation>
    <scope>NUCLEOTIDE SEQUENCE [LARGE SCALE GENOMIC DNA]</scope>
    <source>
        <strain evidence="3">if_2019</strain>
        <tissue evidence="2">Muscle</tissue>
    </source>
</reference>
<feature type="region of interest" description="Disordered" evidence="1">
    <location>
        <begin position="51"/>
        <end position="107"/>
    </location>
</feature>